<gene>
    <name evidence="1" type="ORF">NCTC10124_01199</name>
</gene>
<sequence>MVSRDMRIIPESLEILAVPQNSKQPASDFDKYAW</sequence>
<accession>A0A3B0PBV3</accession>
<protein>
    <submittedName>
        <fullName evidence="1">Uncharacterized protein</fullName>
    </submittedName>
</protein>
<evidence type="ECO:0000313" key="1">
    <source>
        <dbReference type="EMBL" id="SYV93457.1"/>
    </source>
</evidence>
<feature type="non-terminal residue" evidence="1">
    <location>
        <position position="34"/>
    </location>
</feature>
<name>A0A3B0PBV3_MYCSY</name>
<reference evidence="2" key="1">
    <citation type="submission" date="2018-06" db="EMBL/GenBank/DDBJ databases">
        <authorList>
            <consortium name="Pathogen Informatics"/>
        </authorList>
    </citation>
    <scope>NUCLEOTIDE SEQUENCE [LARGE SCALE GENOMIC DNA]</scope>
    <source>
        <strain evidence="2">NCTC10124</strain>
    </source>
</reference>
<dbReference type="Proteomes" id="UP000259328">
    <property type="component" value="Chromosome"/>
</dbReference>
<evidence type="ECO:0000313" key="2">
    <source>
        <dbReference type="Proteomes" id="UP000259328"/>
    </source>
</evidence>
<dbReference type="EMBL" id="LS991953">
    <property type="protein sequence ID" value="SYV93457.1"/>
    <property type="molecule type" value="Genomic_DNA"/>
</dbReference>
<dbReference type="AlphaFoldDB" id="A0A3B0PBV3"/>
<organism evidence="1 2">
    <name type="scientific">Mycoplasmopsis synoviae</name>
    <name type="common">Mycoplasma synoviae</name>
    <dbReference type="NCBI Taxonomy" id="2109"/>
    <lineage>
        <taxon>Bacteria</taxon>
        <taxon>Bacillati</taxon>
        <taxon>Mycoplasmatota</taxon>
        <taxon>Mycoplasmoidales</taxon>
        <taxon>Metamycoplasmataceae</taxon>
        <taxon>Mycoplasmopsis</taxon>
    </lineage>
</organism>
<proteinExistence type="predicted"/>